<feature type="transmembrane region" description="Helical" evidence="3">
    <location>
        <begin position="122"/>
        <end position="144"/>
    </location>
</feature>
<dbReference type="InParanoid" id="Q75AS5"/>
<proteinExistence type="inferred from homology"/>
<dbReference type="Proteomes" id="UP000000591">
    <property type="component" value="Chromosome IV"/>
</dbReference>
<dbReference type="GeneID" id="4620083"/>
<accession>Q75AS5</accession>
<feature type="transmembrane region" description="Helical" evidence="3">
    <location>
        <begin position="173"/>
        <end position="196"/>
    </location>
</feature>
<gene>
    <name evidence="4" type="ORF">AGOS_ADL155C</name>
</gene>
<evidence type="ECO:0000256" key="3">
    <source>
        <dbReference type="SAM" id="Phobius"/>
    </source>
</evidence>
<feature type="transmembrane region" description="Helical" evidence="3">
    <location>
        <begin position="329"/>
        <end position="348"/>
    </location>
</feature>
<dbReference type="GO" id="GO:0022857">
    <property type="term" value="F:transmembrane transporter activity"/>
    <property type="evidence" value="ECO:0000318"/>
    <property type="project" value="GO_Central"/>
</dbReference>
<keyword evidence="3" id="KW-0472">Membrane</keyword>
<evidence type="ECO:0000313" key="5">
    <source>
        <dbReference type="Proteomes" id="UP000000591"/>
    </source>
</evidence>
<evidence type="ECO:0000313" key="4">
    <source>
        <dbReference type="EMBL" id="AAS51765.1"/>
    </source>
</evidence>
<name>Q75AS5_EREGS</name>
<reference evidence="4 5" key="1">
    <citation type="journal article" date="2004" name="Science">
        <title>The Ashbya gossypii genome as a tool for mapping the ancient Saccharomyces cerevisiae genome.</title>
        <authorList>
            <person name="Dietrich F.S."/>
            <person name="Voegeli S."/>
            <person name="Brachat S."/>
            <person name="Lerch A."/>
            <person name="Gates K."/>
            <person name="Steiner S."/>
            <person name="Mohr C."/>
            <person name="Pohlmann R."/>
            <person name="Luedi P."/>
            <person name="Choi S."/>
            <person name="Wing R.A."/>
            <person name="Flavier A."/>
            <person name="Gaffney T.D."/>
            <person name="Philippsen P."/>
        </authorList>
    </citation>
    <scope>NUCLEOTIDE SEQUENCE [LARGE SCALE GENOMIC DNA]</scope>
    <source>
        <strain evidence="5">ATCC 10895 / CBS 109.51 / FGSC 9923 / NRRL Y-1056</strain>
    </source>
</reference>
<organism evidence="4 5">
    <name type="scientific">Eremothecium gossypii (strain ATCC 10895 / CBS 109.51 / FGSC 9923 / NRRL Y-1056)</name>
    <name type="common">Yeast</name>
    <name type="synonym">Ashbya gossypii</name>
    <dbReference type="NCBI Taxonomy" id="284811"/>
    <lineage>
        <taxon>Eukaryota</taxon>
        <taxon>Fungi</taxon>
        <taxon>Dikarya</taxon>
        <taxon>Ascomycota</taxon>
        <taxon>Saccharomycotina</taxon>
        <taxon>Saccharomycetes</taxon>
        <taxon>Saccharomycetales</taxon>
        <taxon>Saccharomycetaceae</taxon>
        <taxon>Eremothecium</taxon>
    </lineage>
</organism>
<evidence type="ECO:0000256" key="2">
    <source>
        <dbReference type="ARBA" id="ARBA00006727"/>
    </source>
</evidence>
<dbReference type="GO" id="GO:0005886">
    <property type="term" value="C:plasma membrane"/>
    <property type="evidence" value="ECO:0000318"/>
    <property type="project" value="GO_Central"/>
</dbReference>
<dbReference type="SUPFAM" id="SSF103473">
    <property type="entry name" value="MFS general substrate transporter"/>
    <property type="match status" value="1"/>
</dbReference>
<dbReference type="AlphaFoldDB" id="Q75AS5"/>
<dbReference type="HOGENOM" id="CLU_001265_1_0_1"/>
<feature type="transmembrane region" description="Helical" evidence="3">
    <location>
        <begin position="422"/>
        <end position="445"/>
    </location>
</feature>
<feature type="transmembrane region" description="Helical" evidence="3">
    <location>
        <begin position="81"/>
        <end position="102"/>
    </location>
</feature>
<dbReference type="InterPro" id="IPR011701">
    <property type="entry name" value="MFS"/>
</dbReference>
<dbReference type="InterPro" id="IPR050327">
    <property type="entry name" value="Proton-linked_MCT"/>
</dbReference>
<comment type="similarity">
    <text evidence="2">Belongs to the major facilitator superfamily. Monocarboxylate porter (TC 2.A.1.13) family.</text>
</comment>
<dbReference type="EMBL" id="AE016817">
    <property type="protein sequence ID" value="AAS51765.1"/>
    <property type="molecule type" value="Genomic_DNA"/>
</dbReference>
<dbReference type="OMA" id="DLVWQIS"/>
<sequence length="486" mass="53354">MVVIDKDSVQVRHGDEPVALDVSPSSDSGRATAVGDKELFGDGPTTTCAQQTVPLSDEKVEEEERAYLDNSNEYPDGGLRAWLVVFGSFMGLFPVWGMYNTLGAIEGYVSEHQLASNSTLEISWIFSLHLTIGCLCCVFSGSYFDRNGGQKAIIVGGALYVFGIFMMSECTKVWQFVLSFSVSSGIGAGIVTTPLVSCVATWFNRRRAVATSLATCGSSIGGIIMPLILRRMYVTIGFKWAIKVLALVFLVNMSLAVLLARERVTPKAEPFKSFKEGAMFYTRTSLNWRYFLDARFLWCSIAFALGENSICVTATYISSYINKQGHPASMPYTALTVLNAAALFGRYIPSYFADHHFGRFNVQIVMALLAGVLHLAMWLPFGGNVHVLWAWVCTYGFMSGSVFSLSPVCISQICKTSDFGKYYSTAYLLNALVTLPIMPVAGAVIGNGSIRGYNNFIIFTSMLILCACIGYVISRAYCVGWRLCRF</sequence>
<feature type="transmembrane region" description="Helical" evidence="3">
    <location>
        <begin position="296"/>
        <end position="317"/>
    </location>
</feature>
<feature type="transmembrane region" description="Helical" evidence="3">
    <location>
        <begin position="360"/>
        <end position="381"/>
    </location>
</feature>
<reference evidence="5" key="2">
    <citation type="journal article" date="2013" name="G3 (Bethesda)">
        <title>Genomes of Ashbya fungi isolated from insects reveal four mating-type loci, numerous translocations, lack of transposons, and distinct gene duplications.</title>
        <authorList>
            <person name="Dietrich F.S."/>
            <person name="Voegeli S."/>
            <person name="Kuo S."/>
            <person name="Philippsen P."/>
        </authorList>
    </citation>
    <scope>GENOME REANNOTATION</scope>
    <source>
        <strain evidence="5">ATCC 10895 / CBS 109.51 / FGSC 9923 / NRRL Y-1056</strain>
    </source>
</reference>
<comment type="subcellular location">
    <subcellularLocation>
        <location evidence="1">Membrane</location>
        <topology evidence="1">Multi-pass membrane protein</topology>
    </subcellularLocation>
</comment>
<keyword evidence="5" id="KW-1185">Reference proteome</keyword>
<keyword evidence="3" id="KW-1133">Transmembrane helix</keyword>
<evidence type="ECO:0000256" key="1">
    <source>
        <dbReference type="ARBA" id="ARBA00004141"/>
    </source>
</evidence>
<dbReference type="Pfam" id="PF07690">
    <property type="entry name" value="MFS_1"/>
    <property type="match status" value="1"/>
</dbReference>
<feature type="transmembrane region" description="Helical" evidence="3">
    <location>
        <begin position="240"/>
        <end position="260"/>
    </location>
</feature>
<dbReference type="RefSeq" id="NP_983941.1">
    <property type="nucleotide sequence ID" value="NM_209294.1"/>
</dbReference>
<dbReference type="Gene3D" id="1.20.1250.20">
    <property type="entry name" value="MFS general substrate transporter like domains"/>
    <property type="match status" value="1"/>
</dbReference>
<protein>
    <submittedName>
        <fullName evidence="4">ADL155Cp</fullName>
    </submittedName>
</protein>
<feature type="transmembrane region" description="Helical" evidence="3">
    <location>
        <begin position="457"/>
        <end position="478"/>
    </location>
</feature>
<dbReference type="PANTHER" id="PTHR11360:SF295">
    <property type="entry name" value="TRANSPORTER MCH4-RELATED"/>
    <property type="match status" value="1"/>
</dbReference>
<dbReference type="InterPro" id="IPR036259">
    <property type="entry name" value="MFS_trans_sf"/>
</dbReference>
<feature type="transmembrane region" description="Helical" evidence="3">
    <location>
        <begin position="151"/>
        <end position="167"/>
    </location>
</feature>
<dbReference type="FunCoup" id="Q75AS5">
    <property type="interactions" value="195"/>
</dbReference>
<dbReference type="PANTHER" id="PTHR11360">
    <property type="entry name" value="MONOCARBOXYLATE TRANSPORTER"/>
    <property type="match status" value="1"/>
</dbReference>
<keyword evidence="3" id="KW-0812">Transmembrane</keyword>
<dbReference type="eggNOG" id="KOG2504">
    <property type="taxonomic scope" value="Eukaryota"/>
</dbReference>
<dbReference type="KEGG" id="ago:AGOS_ADL155C"/>
<dbReference type="GO" id="GO:0032218">
    <property type="term" value="P:riboflavin transport"/>
    <property type="evidence" value="ECO:0000318"/>
    <property type="project" value="GO_Central"/>
</dbReference>
<feature type="transmembrane region" description="Helical" evidence="3">
    <location>
        <begin position="208"/>
        <end position="228"/>
    </location>
</feature>
<dbReference type="OrthoDB" id="6509908at2759"/>
<dbReference type="CDD" id="cd17352">
    <property type="entry name" value="MFS_MCT_SLC16"/>
    <property type="match status" value="1"/>
</dbReference>
<feature type="transmembrane region" description="Helical" evidence="3">
    <location>
        <begin position="387"/>
        <end position="410"/>
    </location>
</feature>